<evidence type="ECO:0000256" key="1">
    <source>
        <dbReference type="ARBA" id="ARBA00004496"/>
    </source>
</evidence>
<keyword evidence="4" id="KW-0963">Cytoplasm</keyword>
<comment type="caution">
    <text evidence="11">The sequence shown here is derived from an EMBL/GenBank/DDBJ whole genome shotgun (WGS) entry which is preliminary data.</text>
</comment>
<evidence type="ECO:0000313" key="12">
    <source>
        <dbReference type="Proteomes" id="UP000229674"/>
    </source>
</evidence>
<keyword evidence="5" id="KW-0819">tRNA processing</keyword>
<accession>A0A2M8G1L1</accession>
<evidence type="ECO:0000256" key="2">
    <source>
        <dbReference type="ARBA" id="ARBA00007599"/>
    </source>
</evidence>
<dbReference type="Pfam" id="PF02367">
    <property type="entry name" value="TsaE"/>
    <property type="match status" value="1"/>
</dbReference>
<dbReference type="InterPro" id="IPR027417">
    <property type="entry name" value="P-loop_NTPase"/>
</dbReference>
<dbReference type="Gene3D" id="3.40.50.300">
    <property type="entry name" value="P-loop containing nucleotide triphosphate hydrolases"/>
    <property type="match status" value="1"/>
</dbReference>
<keyword evidence="6" id="KW-0479">Metal-binding</keyword>
<evidence type="ECO:0000256" key="5">
    <source>
        <dbReference type="ARBA" id="ARBA00022694"/>
    </source>
</evidence>
<sequence length="150" mass="17070">MEQISFDVKSARGTATIARDLAAEIIKTRPGRGAVVVGLNGELGSGKTVFVKSFMRALGVRRRVISPTFILMRNFKLKGHYTRAYHVDAYRTDDKSLSRLGFKRVLGDPKNIVLIEWAGRARRLLPRSAIMINFEHGIKQNERRLTFNRR</sequence>
<evidence type="ECO:0000256" key="7">
    <source>
        <dbReference type="ARBA" id="ARBA00022741"/>
    </source>
</evidence>
<gene>
    <name evidence="11" type="ORF">CO020_00100</name>
</gene>
<evidence type="ECO:0000256" key="9">
    <source>
        <dbReference type="ARBA" id="ARBA00022842"/>
    </source>
</evidence>
<keyword evidence="8" id="KW-0067">ATP-binding</keyword>
<dbReference type="GO" id="GO:0016740">
    <property type="term" value="F:transferase activity"/>
    <property type="evidence" value="ECO:0007669"/>
    <property type="project" value="UniProtKB-KW"/>
</dbReference>
<evidence type="ECO:0000313" key="11">
    <source>
        <dbReference type="EMBL" id="PJC65537.1"/>
    </source>
</evidence>
<dbReference type="PANTHER" id="PTHR33540">
    <property type="entry name" value="TRNA THREONYLCARBAMOYLADENOSINE BIOSYNTHESIS PROTEIN TSAE"/>
    <property type="match status" value="1"/>
</dbReference>
<keyword evidence="9" id="KW-0460">Magnesium</keyword>
<dbReference type="InterPro" id="IPR003442">
    <property type="entry name" value="T6A_TsaE"/>
</dbReference>
<dbReference type="PANTHER" id="PTHR33540:SF2">
    <property type="entry name" value="TRNA THREONYLCARBAMOYLADENOSINE BIOSYNTHESIS PROTEIN TSAE"/>
    <property type="match status" value="1"/>
</dbReference>
<dbReference type="GO" id="GO:0005524">
    <property type="term" value="F:ATP binding"/>
    <property type="evidence" value="ECO:0007669"/>
    <property type="project" value="UniProtKB-KW"/>
</dbReference>
<reference evidence="12" key="1">
    <citation type="submission" date="2017-09" db="EMBL/GenBank/DDBJ databases">
        <title>Depth-based differentiation of microbial function through sediment-hosted aquifers and enrichment of novel symbionts in the deep terrestrial subsurface.</title>
        <authorList>
            <person name="Probst A.J."/>
            <person name="Ladd B."/>
            <person name="Jarett J.K."/>
            <person name="Geller-Mcgrath D.E."/>
            <person name="Sieber C.M.K."/>
            <person name="Emerson J.B."/>
            <person name="Anantharaman K."/>
            <person name="Thomas B.C."/>
            <person name="Malmstrom R."/>
            <person name="Stieglmeier M."/>
            <person name="Klingl A."/>
            <person name="Woyke T."/>
            <person name="Ryan C.M."/>
            <person name="Banfield J.F."/>
        </authorList>
    </citation>
    <scope>NUCLEOTIDE SEQUENCE [LARGE SCALE GENOMIC DNA]</scope>
</reference>
<keyword evidence="11" id="KW-0808">Transferase</keyword>
<comment type="subcellular location">
    <subcellularLocation>
        <location evidence="1">Cytoplasm</location>
    </subcellularLocation>
</comment>
<comment type="similarity">
    <text evidence="2">Belongs to the TsaE family.</text>
</comment>
<evidence type="ECO:0000256" key="6">
    <source>
        <dbReference type="ARBA" id="ARBA00022723"/>
    </source>
</evidence>
<dbReference type="AlphaFoldDB" id="A0A2M8G1L1"/>
<evidence type="ECO:0000256" key="8">
    <source>
        <dbReference type="ARBA" id="ARBA00022840"/>
    </source>
</evidence>
<proteinExistence type="inferred from homology"/>
<evidence type="ECO:0000256" key="3">
    <source>
        <dbReference type="ARBA" id="ARBA00019010"/>
    </source>
</evidence>
<evidence type="ECO:0000256" key="4">
    <source>
        <dbReference type="ARBA" id="ARBA00022490"/>
    </source>
</evidence>
<protein>
    <recommendedName>
        <fullName evidence="3">tRNA threonylcarbamoyladenosine biosynthesis protein TsaE</fullName>
    </recommendedName>
    <alternativeName>
        <fullName evidence="10">t(6)A37 threonylcarbamoyladenosine biosynthesis protein TsaE</fullName>
    </alternativeName>
</protein>
<dbReference type="GO" id="GO:0046872">
    <property type="term" value="F:metal ion binding"/>
    <property type="evidence" value="ECO:0007669"/>
    <property type="project" value="UniProtKB-KW"/>
</dbReference>
<dbReference type="Proteomes" id="UP000229674">
    <property type="component" value="Unassembled WGS sequence"/>
</dbReference>
<name>A0A2M8G1L1_9BACT</name>
<dbReference type="NCBIfam" id="TIGR00150">
    <property type="entry name" value="T6A_YjeE"/>
    <property type="match status" value="1"/>
</dbReference>
<organism evidence="11 12">
    <name type="scientific">Candidatus Colwellbacteria bacterium CG_4_9_14_0_2_um_filter_50_12</name>
    <dbReference type="NCBI Taxonomy" id="1974538"/>
    <lineage>
        <taxon>Bacteria</taxon>
        <taxon>Candidatus Colwelliibacteriota</taxon>
    </lineage>
</organism>
<evidence type="ECO:0000256" key="10">
    <source>
        <dbReference type="ARBA" id="ARBA00032441"/>
    </source>
</evidence>
<keyword evidence="7" id="KW-0547">Nucleotide-binding</keyword>
<dbReference type="EMBL" id="PFQX01000004">
    <property type="protein sequence ID" value="PJC65537.1"/>
    <property type="molecule type" value="Genomic_DNA"/>
</dbReference>
<dbReference type="GO" id="GO:0002949">
    <property type="term" value="P:tRNA threonylcarbamoyladenosine modification"/>
    <property type="evidence" value="ECO:0007669"/>
    <property type="project" value="InterPro"/>
</dbReference>
<dbReference type="GO" id="GO:0005737">
    <property type="term" value="C:cytoplasm"/>
    <property type="evidence" value="ECO:0007669"/>
    <property type="project" value="UniProtKB-SubCell"/>
</dbReference>
<dbReference type="SUPFAM" id="SSF52540">
    <property type="entry name" value="P-loop containing nucleoside triphosphate hydrolases"/>
    <property type="match status" value="1"/>
</dbReference>